<keyword evidence="3" id="KW-1185">Reference proteome</keyword>
<sequence>MGPLRKEHNIQGASLGLYELAMLGMRLEGKLSFLFENFLTEVNCLQARTIILCSILIPNNCKIWETRHRNDCFFQVCEERRTEERRTERAAKREEAERAAKKEELEAERAAKKEEAEHAEKIELEKKRLRRLRE</sequence>
<evidence type="ECO:0000313" key="2">
    <source>
        <dbReference type="EMBL" id="GFR84192.1"/>
    </source>
</evidence>
<comment type="caution">
    <text evidence="2">The sequence shown here is derived from an EMBL/GenBank/DDBJ whole genome shotgun (WGS) entry which is preliminary data.</text>
</comment>
<reference evidence="2 3" key="1">
    <citation type="journal article" date="2021" name="Elife">
        <title>Chloroplast acquisition without the gene transfer in kleptoplastic sea slugs, Plakobranchus ocellatus.</title>
        <authorList>
            <person name="Maeda T."/>
            <person name="Takahashi S."/>
            <person name="Yoshida T."/>
            <person name="Shimamura S."/>
            <person name="Takaki Y."/>
            <person name="Nagai Y."/>
            <person name="Toyoda A."/>
            <person name="Suzuki Y."/>
            <person name="Arimoto A."/>
            <person name="Ishii H."/>
            <person name="Satoh N."/>
            <person name="Nishiyama T."/>
            <person name="Hasebe M."/>
            <person name="Maruyama T."/>
            <person name="Minagawa J."/>
            <person name="Obokata J."/>
            <person name="Shigenobu S."/>
        </authorList>
    </citation>
    <scope>NUCLEOTIDE SEQUENCE [LARGE SCALE GENOMIC DNA]</scope>
</reference>
<gene>
    <name evidence="2" type="ORF">ElyMa_004144400</name>
</gene>
<dbReference type="EMBL" id="BMAT01008392">
    <property type="protein sequence ID" value="GFR84192.1"/>
    <property type="molecule type" value="Genomic_DNA"/>
</dbReference>
<proteinExistence type="predicted"/>
<dbReference type="Proteomes" id="UP000762676">
    <property type="component" value="Unassembled WGS sequence"/>
</dbReference>
<evidence type="ECO:0000256" key="1">
    <source>
        <dbReference type="SAM" id="MobiDB-lite"/>
    </source>
</evidence>
<dbReference type="AlphaFoldDB" id="A0AAV4GET5"/>
<evidence type="ECO:0000313" key="3">
    <source>
        <dbReference type="Proteomes" id="UP000762676"/>
    </source>
</evidence>
<name>A0AAV4GET5_9GAST</name>
<feature type="region of interest" description="Disordered" evidence="1">
    <location>
        <begin position="83"/>
        <end position="117"/>
    </location>
</feature>
<protein>
    <submittedName>
        <fullName evidence="2">Uncharacterized protein</fullName>
    </submittedName>
</protein>
<accession>A0AAV4GET5</accession>
<organism evidence="2 3">
    <name type="scientific">Elysia marginata</name>
    <dbReference type="NCBI Taxonomy" id="1093978"/>
    <lineage>
        <taxon>Eukaryota</taxon>
        <taxon>Metazoa</taxon>
        <taxon>Spiralia</taxon>
        <taxon>Lophotrochozoa</taxon>
        <taxon>Mollusca</taxon>
        <taxon>Gastropoda</taxon>
        <taxon>Heterobranchia</taxon>
        <taxon>Euthyneura</taxon>
        <taxon>Panpulmonata</taxon>
        <taxon>Sacoglossa</taxon>
        <taxon>Placobranchoidea</taxon>
        <taxon>Plakobranchidae</taxon>
        <taxon>Elysia</taxon>
    </lineage>
</organism>